<name>A0A1H3RBM4_9ACTN</name>
<dbReference type="InterPro" id="IPR001633">
    <property type="entry name" value="EAL_dom"/>
</dbReference>
<dbReference type="InterPro" id="IPR050706">
    <property type="entry name" value="Cyclic-di-GMP_PDE-like"/>
</dbReference>
<dbReference type="EMBL" id="FNOT01000034">
    <property type="protein sequence ID" value="SDZ23046.1"/>
    <property type="molecule type" value="Genomic_DNA"/>
</dbReference>
<dbReference type="Pfam" id="PF00563">
    <property type="entry name" value="EAL"/>
    <property type="match status" value="1"/>
</dbReference>
<evidence type="ECO:0000313" key="4">
    <source>
        <dbReference type="Proteomes" id="UP000198921"/>
    </source>
</evidence>
<evidence type="ECO:0000259" key="2">
    <source>
        <dbReference type="PROSITE" id="PS50883"/>
    </source>
</evidence>
<dbReference type="PANTHER" id="PTHR33121">
    <property type="entry name" value="CYCLIC DI-GMP PHOSPHODIESTERASE PDEF"/>
    <property type="match status" value="1"/>
</dbReference>
<evidence type="ECO:0000313" key="3">
    <source>
        <dbReference type="EMBL" id="SDZ23046.1"/>
    </source>
</evidence>
<dbReference type="GO" id="GO:0071111">
    <property type="term" value="F:cyclic-guanylate-specific phosphodiesterase activity"/>
    <property type="evidence" value="ECO:0007669"/>
    <property type="project" value="InterPro"/>
</dbReference>
<gene>
    <name evidence="3" type="ORF">SAMN05660209_05116</name>
</gene>
<evidence type="ECO:0000256" key="1">
    <source>
        <dbReference type="SAM" id="MobiDB-lite"/>
    </source>
</evidence>
<feature type="domain" description="EAL" evidence="2">
    <location>
        <begin position="33"/>
        <end position="290"/>
    </location>
</feature>
<dbReference type="Proteomes" id="UP000198921">
    <property type="component" value="Unassembled WGS sequence"/>
</dbReference>
<dbReference type="SUPFAM" id="SSF141868">
    <property type="entry name" value="EAL domain-like"/>
    <property type="match status" value="1"/>
</dbReference>
<reference evidence="4" key="1">
    <citation type="submission" date="2016-10" db="EMBL/GenBank/DDBJ databases">
        <authorList>
            <person name="Varghese N."/>
            <person name="Submissions S."/>
        </authorList>
    </citation>
    <scope>NUCLEOTIDE SEQUENCE [LARGE SCALE GENOMIC DNA]</scope>
    <source>
        <strain evidence="4">DSM 45422</strain>
    </source>
</reference>
<dbReference type="AlphaFoldDB" id="A0A1H3RBM4"/>
<accession>A0A1H3RBM4</accession>
<dbReference type="CDD" id="cd01948">
    <property type="entry name" value="EAL"/>
    <property type="match status" value="1"/>
</dbReference>
<protein>
    <submittedName>
        <fullName evidence="3">EAL domain, c-di-GMP-specific phosphodiesterase class I (Or its enzymatically inactive variant)</fullName>
    </submittedName>
</protein>
<feature type="region of interest" description="Disordered" evidence="1">
    <location>
        <begin position="1"/>
        <end position="26"/>
    </location>
</feature>
<proteinExistence type="predicted"/>
<dbReference type="InterPro" id="IPR035919">
    <property type="entry name" value="EAL_sf"/>
</dbReference>
<organism evidence="3 4">
    <name type="scientific">Geodermatophilus africanus</name>
    <dbReference type="NCBI Taxonomy" id="1137993"/>
    <lineage>
        <taxon>Bacteria</taxon>
        <taxon>Bacillati</taxon>
        <taxon>Actinomycetota</taxon>
        <taxon>Actinomycetes</taxon>
        <taxon>Geodermatophilales</taxon>
        <taxon>Geodermatophilaceae</taxon>
        <taxon>Geodermatophilus</taxon>
    </lineage>
</organism>
<feature type="region of interest" description="Disordered" evidence="1">
    <location>
        <begin position="128"/>
        <end position="149"/>
    </location>
</feature>
<dbReference type="Gene3D" id="3.20.20.450">
    <property type="entry name" value="EAL domain"/>
    <property type="match status" value="1"/>
</dbReference>
<dbReference type="SMART" id="SM00052">
    <property type="entry name" value="EAL"/>
    <property type="match status" value="1"/>
</dbReference>
<keyword evidence="4" id="KW-1185">Reference proteome</keyword>
<dbReference type="STRING" id="1137993.SAMN05660209_05116"/>
<dbReference type="PROSITE" id="PS50883">
    <property type="entry name" value="EAL"/>
    <property type="match status" value="1"/>
</dbReference>
<dbReference type="PANTHER" id="PTHR33121:SF76">
    <property type="entry name" value="SIGNALING PROTEIN"/>
    <property type="match status" value="1"/>
</dbReference>
<sequence length="407" mass="41995">MSLRVPTRRGEPDGARVEPGGAAADGLPVTATRKRSLPDCRPLLADPDDLTLVFQPIVDLATVRVVGYEALARFPGTAGPGVWFAAAADCGLAAELEALAVAKARAAVPLLPPGTFLAVDVSPHLRKDPLPPATRKLAPGPGSRPVQDALAGRPDLSRVVVELTGHTPVDDPDTLRRRTDALRARGAQVALDDAGSDWSGLQRMAVVRPEYVSLDRTLVTGVDGDPVRAALTEVVGGFAGRIGAALLAVGVETAAELATLVRLGVPLAQGRLLGRPAPTPAPLAPEVAALVRTHVARAQVAGGVAALVRPVRQCDVAEPPPAVPPAVLVAGRGEPVALWLARPRTGEPYGAPVSLRAHPSDDPVDVLRRALTRPPAVRFDPVVCTDATGAVVGLLRVDDLAAAAARS</sequence>